<gene>
    <name evidence="5" type="ORF">WDZ17_16495</name>
</gene>
<dbReference type="Pfam" id="PF00107">
    <property type="entry name" value="ADH_zinc_N"/>
    <property type="match status" value="1"/>
</dbReference>
<evidence type="ECO:0000313" key="5">
    <source>
        <dbReference type="EMBL" id="MEJ5946895.1"/>
    </source>
</evidence>
<organism evidence="5 6">
    <name type="scientific">Pseudokineococcus basanitobsidens</name>
    <dbReference type="NCBI Taxonomy" id="1926649"/>
    <lineage>
        <taxon>Bacteria</taxon>
        <taxon>Bacillati</taxon>
        <taxon>Actinomycetota</taxon>
        <taxon>Actinomycetes</taxon>
        <taxon>Kineosporiales</taxon>
        <taxon>Kineosporiaceae</taxon>
        <taxon>Pseudokineococcus</taxon>
    </lineage>
</organism>
<keyword evidence="2" id="KW-0862">Zinc</keyword>
<evidence type="ECO:0000256" key="1">
    <source>
        <dbReference type="ARBA" id="ARBA00022723"/>
    </source>
</evidence>
<feature type="domain" description="Alcohol dehydrogenase-like C-terminal" evidence="4">
    <location>
        <begin position="19"/>
        <end position="119"/>
    </location>
</feature>
<proteinExistence type="predicted"/>
<dbReference type="Gene3D" id="3.90.180.10">
    <property type="entry name" value="Medium-chain alcohol dehydrogenases, catalytic domain"/>
    <property type="match status" value="1"/>
</dbReference>
<sequence length="167" mass="17802">MATSSPATPQYLRPTSVKPKAELARRLGADEVLDMGDEDAVAAAEGSVDYVLSTIPTAFDMNPYLGLLRAGGALHSVGMLETVHHGGIDFGVLTMKHLTVGSSLIGNIAETQEVLEFSAEHGISAEVQVIAVQQINEAFDRMVAGEVRFRYVIDNASLRDDRAATTS</sequence>
<evidence type="ECO:0000256" key="3">
    <source>
        <dbReference type="ARBA" id="ARBA00023002"/>
    </source>
</evidence>
<name>A0ABU8RPB0_9ACTN</name>
<dbReference type="InterPro" id="IPR036291">
    <property type="entry name" value="NAD(P)-bd_dom_sf"/>
</dbReference>
<evidence type="ECO:0000313" key="6">
    <source>
        <dbReference type="Proteomes" id="UP001387100"/>
    </source>
</evidence>
<reference evidence="5 6" key="1">
    <citation type="journal article" date="2017" name="Int. J. Syst. Evol. Microbiol.">
        <title>Pseudokineococcus basanitobsidens sp. nov., isolated from volcanic rock.</title>
        <authorList>
            <person name="Lee D.W."/>
            <person name="Park M.Y."/>
            <person name="Kim J.J."/>
            <person name="Kim B.S."/>
        </authorList>
    </citation>
    <scope>NUCLEOTIDE SEQUENCE [LARGE SCALE GENOMIC DNA]</scope>
    <source>
        <strain evidence="5 6">DSM 103726</strain>
    </source>
</reference>
<keyword evidence="1" id="KW-0479">Metal-binding</keyword>
<protein>
    <submittedName>
        <fullName evidence="5">Zinc-binding dehydrogenase</fullName>
    </submittedName>
</protein>
<evidence type="ECO:0000259" key="4">
    <source>
        <dbReference type="Pfam" id="PF00107"/>
    </source>
</evidence>
<comment type="caution">
    <text evidence="5">The sequence shown here is derived from an EMBL/GenBank/DDBJ whole genome shotgun (WGS) entry which is preliminary data.</text>
</comment>
<evidence type="ECO:0000256" key="2">
    <source>
        <dbReference type="ARBA" id="ARBA00022833"/>
    </source>
</evidence>
<accession>A0ABU8RPB0</accession>
<dbReference type="EMBL" id="JBBIAA010000038">
    <property type="protein sequence ID" value="MEJ5946895.1"/>
    <property type="molecule type" value="Genomic_DNA"/>
</dbReference>
<dbReference type="Proteomes" id="UP001387100">
    <property type="component" value="Unassembled WGS sequence"/>
</dbReference>
<keyword evidence="3" id="KW-0560">Oxidoreductase</keyword>
<keyword evidence="6" id="KW-1185">Reference proteome</keyword>
<dbReference type="Gene3D" id="3.40.50.720">
    <property type="entry name" value="NAD(P)-binding Rossmann-like Domain"/>
    <property type="match status" value="1"/>
</dbReference>
<dbReference type="InterPro" id="IPR013149">
    <property type="entry name" value="ADH-like_C"/>
</dbReference>
<dbReference type="SUPFAM" id="SSF51735">
    <property type="entry name" value="NAD(P)-binding Rossmann-fold domains"/>
    <property type="match status" value="1"/>
</dbReference>
<dbReference type="InterPro" id="IPR047109">
    <property type="entry name" value="CAD-like"/>
</dbReference>
<dbReference type="PANTHER" id="PTHR42683">
    <property type="entry name" value="ALDEHYDE REDUCTASE"/>
    <property type="match status" value="1"/>
</dbReference>
<dbReference type="RefSeq" id="WP_339576273.1">
    <property type="nucleotide sequence ID" value="NZ_JBBIAA010000038.1"/>
</dbReference>